<dbReference type="InterPro" id="IPR041677">
    <property type="entry name" value="DNA2/NAM7_AAA_11"/>
</dbReference>
<dbReference type="CDD" id="cd18808">
    <property type="entry name" value="SF1_C_Upf1"/>
    <property type="match status" value="1"/>
</dbReference>
<protein>
    <submittedName>
        <fullName evidence="6">DNA helicase</fullName>
    </submittedName>
</protein>
<keyword evidence="6" id="KW-0547">Nucleotide-binding</keyword>
<reference evidence="6" key="1">
    <citation type="journal article" date="2021" name="Sci. Rep.">
        <title>Diploid genomic architecture of Nitzschia inconspicua, an elite biomass production diatom.</title>
        <authorList>
            <person name="Oliver A."/>
            <person name="Podell S."/>
            <person name="Pinowska A."/>
            <person name="Traller J.C."/>
            <person name="Smith S.R."/>
            <person name="McClure R."/>
            <person name="Beliaev A."/>
            <person name="Bohutskyi P."/>
            <person name="Hill E.A."/>
            <person name="Rabines A."/>
            <person name="Zheng H."/>
            <person name="Allen L.Z."/>
            <person name="Kuo A."/>
            <person name="Grigoriev I.V."/>
            <person name="Allen A.E."/>
            <person name="Hazlebeck D."/>
            <person name="Allen E.E."/>
        </authorList>
    </citation>
    <scope>NUCLEOTIDE SEQUENCE</scope>
    <source>
        <strain evidence="6">Hildebrandi</strain>
    </source>
</reference>
<dbReference type="OrthoDB" id="1879at2759"/>
<organism evidence="6 7">
    <name type="scientific">Nitzschia inconspicua</name>
    <dbReference type="NCBI Taxonomy" id="303405"/>
    <lineage>
        <taxon>Eukaryota</taxon>
        <taxon>Sar</taxon>
        <taxon>Stramenopiles</taxon>
        <taxon>Ochrophyta</taxon>
        <taxon>Bacillariophyta</taxon>
        <taxon>Bacillariophyceae</taxon>
        <taxon>Bacillariophycidae</taxon>
        <taxon>Bacillariales</taxon>
        <taxon>Bacillariaceae</taxon>
        <taxon>Nitzschia</taxon>
    </lineage>
</organism>
<dbReference type="PANTHER" id="PTHR10887:SF5">
    <property type="entry name" value="RNA HELICASE AQUARIUS"/>
    <property type="match status" value="1"/>
</dbReference>
<keyword evidence="6" id="KW-0347">Helicase</keyword>
<evidence type="ECO:0000313" key="7">
    <source>
        <dbReference type="Proteomes" id="UP000693970"/>
    </source>
</evidence>
<dbReference type="InterPro" id="IPR047187">
    <property type="entry name" value="SF1_C_Upf1"/>
</dbReference>
<evidence type="ECO:0000256" key="1">
    <source>
        <dbReference type="SAM" id="MobiDB-lite"/>
    </source>
</evidence>
<dbReference type="Pfam" id="PF13086">
    <property type="entry name" value="AAA_11"/>
    <property type="match status" value="1"/>
</dbReference>
<keyword evidence="6" id="KW-0067">ATP-binding</keyword>
<feature type="domain" description="RNA helicase aquarius N-terminal" evidence="4">
    <location>
        <begin position="131"/>
        <end position="421"/>
    </location>
</feature>
<dbReference type="PANTHER" id="PTHR10887">
    <property type="entry name" value="DNA2/NAM7 HELICASE FAMILY"/>
    <property type="match status" value="1"/>
</dbReference>
<proteinExistence type="predicted"/>
<dbReference type="GO" id="GO:0071013">
    <property type="term" value="C:catalytic step 2 spliceosome"/>
    <property type="evidence" value="ECO:0007669"/>
    <property type="project" value="TreeGrafter"/>
</dbReference>
<evidence type="ECO:0000259" key="3">
    <source>
        <dbReference type="Pfam" id="PF13087"/>
    </source>
</evidence>
<dbReference type="GO" id="GO:0004386">
    <property type="term" value="F:helicase activity"/>
    <property type="evidence" value="ECO:0007669"/>
    <property type="project" value="UniProtKB-KW"/>
</dbReference>
<gene>
    <name evidence="6" type="ORF">IV203_000411</name>
</gene>
<evidence type="ECO:0000313" key="6">
    <source>
        <dbReference type="EMBL" id="KAG7355725.1"/>
    </source>
</evidence>
<keyword evidence="7" id="KW-1185">Reference proteome</keyword>
<feature type="domain" description="RNA helicase aquarius beta-barrel" evidence="5">
    <location>
        <begin position="524"/>
        <end position="710"/>
    </location>
</feature>
<accession>A0A9K3L6D0</accession>
<dbReference type="FunFam" id="3.40.50.300:FF:002863">
    <property type="entry name" value="Pre-mRNA-splicing factor cwf11"/>
    <property type="match status" value="1"/>
</dbReference>
<comment type="caution">
    <text evidence="6">The sequence shown here is derived from an EMBL/GenBank/DDBJ whole genome shotgun (WGS) entry which is preliminary data.</text>
</comment>
<dbReference type="InterPro" id="IPR032174">
    <property type="entry name" value="Aquarius_N"/>
</dbReference>
<dbReference type="EMBL" id="JAGRRH010000015">
    <property type="protein sequence ID" value="KAG7355725.1"/>
    <property type="molecule type" value="Genomic_DNA"/>
</dbReference>
<dbReference type="Proteomes" id="UP000693970">
    <property type="component" value="Unassembled WGS sequence"/>
</dbReference>
<evidence type="ECO:0000259" key="4">
    <source>
        <dbReference type="Pfam" id="PF16399"/>
    </source>
</evidence>
<dbReference type="Pfam" id="PF16399">
    <property type="entry name" value="Aquarius_N_1st"/>
    <property type="match status" value="1"/>
</dbReference>
<reference evidence="6" key="2">
    <citation type="submission" date="2021-04" db="EMBL/GenBank/DDBJ databases">
        <authorList>
            <person name="Podell S."/>
        </authorList>
    </citation>
    <scope>NUCLEOTIDE SEQUENCE</scope>
    <source>
        <strain evidence="6">Hildebrandi</strain>
    </source>
</reference>
<dbReference type="Pfam" id="PF13087">
    <property type="entry name" value="AAA_12"/>
    <property type="match status" value="1"/>
</dbReference>
<feature type="region of interest" description="Disordered" evidence="1">
    <location>
        <begin position="1"/>
        <end position="37"/>
    </location>
</feature>
<name>A0A9K3L6D0_9STRA</name>
<dbReference type="InterPro" id="IPR041679">
    <property type="entry name" value="DNA2/NAM7-like_C"/>
</dbReference>
<feature type="domain" description="DNA2/NAM7 helicase-like C-terminal" evidence="3">
    <location>
        <begin position="1167"/>
        <end position="1361"/>
    </location>
</feature>
<dbReference type="GO" id="GO:0003729">
    <property type="term" value="F:mRNA binding"/>
    <property type="evidence" value="ECO:0007669"/>
    <property type="project" value="TreeGrafter"/>
</dbReference>
<evidence type="ECO:0000259" key="2">
    <source>
        <dbReference type="Pfam" id="PF13086"/>
    </source>
</evidence>
<feature type="compositionally biased region" description="Basic residues" evidence="1">
    <location>
        <begin position="1"/>
        <end position="11"/>
    </location>
</feature>
<dbReference type="InterPro" id="IPR045055">
    <property type="entry name" value="DNA2/NAM7-like"/>
</dbReference>
<sequence>MPPRKRKPIAKKGKEENPPKKARDDPEEGLDAAESPLTPATTLPQLYECCVLEADITRRWNNVQKWEERGALSEIVWPFLKDHPESKEFFHGCYLLVLFISHHFTEGAFSDGGSSFLDFVGPADEKTIHIVLETLLHKTDHKNYELQTRIVHFVDVAVCRSAGKDDPWMKAILMHVSGIDLWHYMPERRRELELKRSAGLRRKFSNSTKEKKWIVTNICSVLDLLEGKTEYGSLIKFQADETLPAPSNVVQQEVWLFLHRSLELLIDLLSLESARLFLVSYLESIDFSVRCRLAVGNEFAIPENLRLVQYLLTKVNSLLVFPIQDTTHKSLSKVDMISLHHDRATTLQKMAYRHYPRDLQQVIYSGVSLLCANNTAKNSYLERSFVGFSDDQLTDLLYRLRLIPDNEKIRSRKYMLQVLANHLYIPPYPTDQLKAYPLYPTEGVLWDLSVIPASSFQLRAKQVLALPKLNSQYLSFQDYLIRNFELVRLESAYEIRSDIVNVVKRVRPVLRQTSVEDEDDILLKTEFNGWSRMALELTEPAKITEVRPPKLGEITSSQVTLEFTVDLEPCGQSIRREWDEVGEFDNLFLLCIDASKMSGSSAPLLKDFHLHHGAHRMWDTDNDERRVPEEEDGSFPARFGIDFVRGCMVMSVRNENGTVLSDPGISVHEKEQKSTKRIFRVAMDPAQYSTDSRNGGASDMYQRFNLVMRRAGRENNFKSVLETIRGLMSGAGSIGRVLPKWLQSLLLGTSDPTSASYHSESIKTYAMQTVGVNKPSDFLDFGDTFLNEEHLMASFKGKEVIVDGRETTEKETNERYNYKIRFSSVSGEDRVEAVSMPSPKGVIGNPVRFTPLQVEAVRSGLSPGLTLVVGPPGTGKTDCAVQIISSLYHSFPTQRTVVVTHSNAALNDIFQKVMERGDVDERYMVRLGSGERDLKTESTHDFTKIGRVTYSMQRRDQLLEQVQLLSESLNISGKAQRGADGSPSYTCETASYFEKLYIERRKKEFEKATMENGVVDDEDDATLFFPFRAYFQLESVTMKEALEHFATLEKIFDELSEYRPFELLRTQRQRANYLISKQARIVAMTCTHAAIARSNLIELGFEYDNIVMEESGQMLEIESFIPMLLQKGSSDDSVSGKSRLKRLCMLGDHNQLPPVVKNSSFSKYSNLDQSMFTRLIHLGVPYIQLDKQGRARPEILRLYSWRYKNLGSLSHVIESHDYRIANPGFLHTFQVINVEDFDGKGETTPTPYFYQNLGEAEYAVALFQYMVLIGYAPEKISILTTYNGQKELISDVISQRCGVGTPLEGIRPKAISTVDQYQGQQNDIVLLSLVRTKTVGHLRDIRRLVVAVSRAKFGLYVFCRQELFASCHELKRTMEQFASRSNKLQLVLGETYPTDRTVDGEVADEEKVFQVEDVSHLGSIVHSMQQDLMAQSEDPSDQ</sequence>
<evidence type="ECO:0000259" key="5">
    <source>
        <dbReference type="Pfam" id="PF21143"/>
    </source>
</evidence>
<keyword evidence="6" id="KW-0378">Hydrolase</keyword>
<dbReference type="Pfam" id="PF21143">
    <property type="entry name" value="Aquarius_N_2nd"/>
    <property type="match status" value="1"/>
</dbReference>
<feature type="compositionally biased region" description="Basic and acidic residues" evidence="1">
    <location>
        <begin position="12"/>
        <end position="24"/>
    </location>
</feature>
<dbReference type="InterPro" id="IPR048966">
    <property type="entry name" value="Aquarius_b-barrel"/>
</dbReference>
<dbReference type="CDD" id="cd17935">
    <property type="entry name" value="EEXXQc_AQR"/>
    <property type="match status" value="1"/>
</dbReference>
<feature type="domain" description="DNA2/NAM7 helicase helicase" evidence="2">
    <location>
        <begin position="853"/>
        <end position="1158"/>
    </location>
</feature>